<reference evidence="2" key="1">
    <citation type="submission" date="2025-08" db="UniProtKB">
        <authorList>
            <consortium name="RefSeq"/>
        </authorList>
    </citation>
    <scope>IDENTIFICATION</scope>
    <source>
        <strain evidence="2">Airmid</strain>
    </source>
</reference>
<dbReference type="RefSeq" id="XP_027195933.1">
    <property type="nucleotide sequence ID" value="XM_027340132.1"/>
</dbReference>
<protein>
    <submittedName>
        <fullName evidence="2">Uncharacterized protein LOC113790461</fullName>
    </submittedName>
</protein>
<dbReference type="PANTHER" id="PTHR14679">
    <property type="entry name" value="GEM-ASSOCIATED PROTEIN 7"/>
    <property type="match status" value="1"/>
</dbReference>
<sequence>MDNSETENLDLKYRKNFLYFLEKSKQNKSTSICFIQNAKNMTTDVNIEAYEPSLKHLAVSNLQTPIGLQKQAILRSNDIECIKFSKQ</sequence>
<dbReference type="GO" id="GO:0034719">
    <property type="term" value="C:SMN-Sm protein complex"/>
    <property type="evidence" value="ECO:0007669"/>
    <property type="project" value="InterPro"/>
</dbReference>
<dbReference type="Gene3D" id="2.30.30.100">
    <property type="match status" value="1"/>
</dbReference>
<evidence type="ECO:0000313" key="1">
    <source>
        <dbReference type="Proteomes" id="UP000515146"/>
    </source>
</evidence>
<proteinExistence type="predicted"/>
<evidence type="ECO:0000313" key="2">
    <source>
        <dbReference type="RefSeq" id="XP_027195933.1"/>
    </source>
</evidence>
<accession>A0A6P6XSU6</accession>
<dbReference type="Proteomes" id="UP000515146">
    <property type="component" value="Unplaced"/>
</dbReference>
<dbReference type="InParanoid" id="A0A6P6XSU6"/>
<keyword evidence="1" id="KW-1185">Reference proteome</keyword>
<gene>
    <name evidence="2" type="primary">LOC113790461</name>
</gene>
<dbReference type="KEGG" id="dpte:113790461"/>
<dbReference type="GO" id="GO:0000387">
    <property type="term" value="P:spliceosomal snRNP assembly"/>
    <property type="evidence" value="ECO:0007669"/>
    <property type="project" value="TreeGrafter"/>
</dbReference>
<dbReference type="OrthoDB" id="70763at2759"/>
<name>A0A6P6XSU6_DERPT</name>
<dbReference type="PANTHER" id="PTHR14679:SF1">
    <property type="entry name" value="GEM-ASSOCIATED PROTEIN 7"/>
    <property type="match status" value="1"/>
</dbReference>
<organism evidence="1 2">
    <name type="scientific">Dermatophagoides pteronyssinus</name>
    <name type="common">European house dust mite</name>
    <dbReference type="NCBI Taxonomy" id="6956"/>
    <lineage>
        <taxon>Eukaryota</taxon>
        <taxon>Metazoa</taxon>
        <taxon>Ecdysozoa</taxon>
        <taxon>Arthropoda</taxon>
        <taxon>Chelicerata</taxon>
        <taxon>Arachnida</taxon>
        <taxon>Acari</taxon>
        <taxon>Acariformes</taxon>
        <taxon>Sarcoptiformes</taxon>
        <taxon>Astigmata</taxon>
        <taxon>Psoroptidia</taxon>
        <taxon>Analgoidea</taxon>
        <taxon>Pyroglyphidae</taxon>
        <taxon>Dermatophagoidinae</taxon>
        <taxon>Dermatophagoides</taxon>
    </lineage>
</organism>
<dbReference type="AlphaFoldDB" id="A0A6P6XSU6"/>
<dbReference type="InterPro" id="IPR020338">
    <property type="entry name" value="SMN_gemin7"/>
</dbReference>
<dbReference type="Pfam" id="PF11095">
    <property type="entry name" value="Gemin7"/>
    <property type="match status" value="1"/>
</dbReference>